<proteinExistence type="predicted"/>
<dbReference type="OrthoDB" id="200037at2"/>
<organism evidence="1 2">
    <name type="scientific">Pseudothauera rhizosphaerae</name>
    <dbReference type="NCBI Taxonomy" id="2565932"/>
    <lineage>
        <taxon>Bacteria</taxon>
        <taxon>Pseudomonadati</taxon>
        <taxon>Pseudomonadota</taxon>
        <taxon>Betaproteobacteria</taxon>
        <taxon>Rhodocyclales</taxon>
        <taxon>Zoogloeaceae</taxon>
        <taxon>Pseudothauera</taxon>
    </lineage>
</organism>
<dbReference type="InterPro" id="IPR021317">
    <property type="entry name" value="DUF2917"/>
</dbReference>
<evidence type="ECO:0000313" key="2">
    <source>
        <dbReference type="Proteomes" id="UP000307956"/>
    </source>
</evidence>
<gene>
    <name evidence="1" type="ORF">E6O51_07470</name>
</gene>
<comment type="caution">
    <text evidence="1">The sequence shown here is derived from an EMBL/GenBank/DDBJ whole genome shotgun (WGS) entry which is preliminary data.</text>
</comment>
<dbReference type="EMBL" id="SSOD01000005">
    <property type="protein sequence ID" value="THF61995.1"/>
    <property type="molecule type" value="Genomic_DNA"/>
</dbReference>
<sequence>MQGRRSRPLQEIAMDTPSPTLVRQLAPRAVYLLTGAAGTELLCRSGCVWITQYGDTRDIVLQPGRSFVLDLPTAVVMTAHRGAELIQRPAPARPRRGWLARVTAWLDPRHGSGVTRELARRLPRLREAEDGGCVRPL</sequence>
<protein>
    <submittedName>
        <fullName evidence="1">DUF2917 domain-containing protein</fullName>
    </submittedName>
</protein>
<reference evidence="1 2" key="1">
    <citation type="submission" date="2019-04" db="EMBL/GenBank/DDBJ databases">
        <title>Azoarcus rhizosphaerae sp. nov. isolated from rhizosphere of Ficus religiosa.</title>
        <authorList>
            <person name="Lin S.-Y."/>
            <person name="Hameed A."/>
            <person name="Hsu Y.-H."/>
            <person name="Young C.-C."/>
        </authorList>
    </citation>
    <scope>NUCLEOTIDE SEQUENCE [LARGE SCALE GENOMIC DNA]</scope>
    <source>
        <strain evidence="1 2">CC-YHH848</strain>
    </source>
</reference>
<accession>A0A4S4ATT4</accession>
<dbReference type="Proteomes" id="UP000307956">
    <property type="component" value="Unassembled WGS sequence"/>
</dbReference>
<keyword evidence="2" id="KW-1185">Reference proteome</keyword>
<evidence type="ECO:0000313" key="1">
    <source>
        <dbReference type="EMBL" id="THF61995.1"/>
    </source>
</evidence>
<name>A0A4S4ATT4_9RHOO</name>
<dbReference type="Pfam" id="PF11142">
    <property type="entry name" value="DUF2917"/>
    <property type="match status" value="1"/>
</dbReference>
<dbReference type="AlphaFoldDB" id="A0A4S4ATT4"/>